<dbReference type="InterPro" id="IPR028055">
    <property type="entry name" value="YidC/Oxa/ALB_C"/>
</dbReference>
<dbReference type="EMBL" id="JAHMUF010000006">
    <property type="protein sequence ID" value="KAG7194757.1"/>
    <property type="molecule type" value="Genomic_DNA"/>
</dbReference>
<dbReference type="InterPro" id="IPR001708">
    <property type="entry name" value="YidC/ALB3/OXA1/COX18"/>
</dbReference>
<dbReference type="GO" id="GO:0032979">
    <property type="term" value="P:protein insertion into mitochondrial inner membrane from matrix"/>
    <property type="evidence" value="ECO:0007669"/>
    <property type="project" value="TreeGrafter"/>
</dbReference>
<sequence>MTENLQAVHLYSGIPWWALIPMTTITLRSIWTLPLAIAQRKRIQKQSTLKPLVAATNPVLKMKLAREVLRQKKETTRKTQQESRSSSGQPTDEQKVFQALQALKANRVANLKYEQIVLMAAKETRKRQKKLFSDHGVQMWKNMVLPMFQIPLWVGMSFTFRDLSGWSTWDAIKNKALDPSLYTEGILWFPDLSIADPWCILPVVLGAISIFNVEWTFKTLELMKLTIRKGNRITIQDSLANVARMSVVFMMAISLHAPTALVLYWISSQVFSLVQNIILDLVMPISYTPNRRFNISVQGKEANNIIM</sequence>
<evidence type="ECO:0000256" key="2">
    <source>
        <dbReference type="ARBA" id="ARBA00009877"/>
    </source>
</evidence>
<keyword evidence="5 8" id="KW-0472">Membrane</keyword>
<dbReference type="GO" id="GO:0005743">
    <property type="term" value="C:mitochondrial inner membrane"/>
    <property type="evidence" value="ECO:0007669"/>
    <property type="project" value="TreeGrafter"/>
</dbReference>
<feature type="transmembrane region" description="Helical" evidence="8">
    <location>
        <begin position="238"/>
        <end position="257"/>
    </location>
</feature>
<feature type="region of interest" description="Disordered" evidence="7">
    <location>
        <begin position="71"/>
        <end position="92"/>
    </location>
</feature>
<accession>A0A9P7VBA2</accession>
<evidence type="ECO:0000256" key="4">
    <source>
        <dbReference type="ARBA" id="ARBA00022989"/>
    </source>
</evidence>
<keyword evidence="11" id="KW-1185">Reference proteome</keyword>
<evidence type="ECO:0000256" key="5">
    <source>
        <dbReference type="ARBA" id="ARBA00023136"/>
    </source>
</evidence>
<comment type="similarity">
    <text evidence="2 6">Belongs to the OXA1/ALB3/YidC family.</text>
</comment>
<feature type="compositionally biased region" description="Basic and acidic residues" evidence="7">
    <location>
        <begin position="71"/>
        <end position="81"/>
    </location>
</feature>
<comment type="subcellular location">
    <subcellularLocation>
        <location evidence="1 6">Membrane</location>
        <topology evidence="1 6">Multi-pass membrane protein</topology>
    </subcellularLocation>
</comment>
<name>A0A9P7VBA2_9ASCO</name>
<evidence type="ECO:0000313" key="10">
    <source>
        <dbReference type="EMBL" id="KAG7194757.1"/>
    </source>
</evidence>
<dbReference type="RefSeq" id="XP_043050304.1">
    <property type="nucleotide sequence ID" value="XM_043195107.1"/>
</dbReference>
<dbReference type="AlphaFoldDB" id="A0A9P7VBA2"/>
<organism evidence="10 11">
    <name type="scientific">Scheffersomyces spartinae</name>
    <dbReference type="NCBI Taxonomy" id="45513"/>
    <lineage>
        <taxon>Eukaryota</taxon>
        <taxon>Fungi</taxon>
        <taxon>Dikarya</taxon>
        <taxon>Ascomycota</taxon>
        <taxon>Saccharomycotina</taxon>
        <taxon>Pichiomycetes</taxon>
        <taxon>Debaryomycetaceae</taxon>
        <taxon>Scheffersomyces</taxon>
    </lineage>
</organism>
<dbReference type="GeneID" id="66117811"/>
<evidence type="ECO:0000256" key="8">
    <source>
        <dbReference type="SAM" id="Phobius"/>
    </source>
</evidence>
<comment type="caution">
    <text evidence="10">The sequence shown here is derived from an EMBL/GenBank/DDBJ whole genome shotgun (WGS) entry which is preliminary data.</text>
</comment>
<evidence type="ECO:0000256" key="1">
    <source>
        <dbReference type="ARBA" id="ARBA00004141"/>
    </source>
</evidence>
<evidence type="ECO:0000313" key="11">
    <source>
        <dbReference type="Proteomes" id="UP000790833"/>
    </source>
</evidence>
<dbReference type="GO" id="GO:0033617">
    <property type="term" value="P:mitochondrial respiratory chain complex IV assembly"/>
    <property type="evidence" value="ECO:0007669"/>
    <property type="project" value="TreeGrafter"/>
</dbReference>
<dbReference type="Proteomes" id="UP000790833">
    <property type="component" value="Unassembled WGS sequence"/>
</dbReference>
<feature type="domain" description="Membrane insertase YidC/Oxa/ALB C-terminal" evidence="9">
    <location>
        <begin position="121"/>
        <end position="279"/>
    </location>
</feature>
<dbReference type="PANTHER" id="PTHR12428:SF65">
    <property type="entry name" value="CYTOCHROME C OXIDASE ASSEMBLY PROTEIN COX18, MITOCHONDRIAL"/>
    <property type="match status" value="1"/>
</dbReference>
<proteinExistence type="inferred from homology"/>
<keyword evidence="4 8" id="KW-1133">Transmembrane helix</keyword>
<evidence type="ECO:0000256" key="7">
    <source>
        <dbReference type="SAM" id="MobiDB-lite"/>
    </source>
</evidence>
<feature type="transmembrane region" description="Helical" evidence="8">
    <location>
        <begin position="14"/>
        <end position="37"/>
    </location>
</feature>
<dbReference type="CDD" id="cd20069">
    <property type="entry name" value="5TM_Oxa1-like"/>
    <property type="match status" value="1"/>
</dbReference>
<keyword evidence="3 6" id="KW-0812">Transmembrane</keyword>
<dbReference type="PANTHER" id="PTHR12428">
    <property type="entry name" value="OXA1"/>
    <property type="match status" value="1"/>
</dbReference>
<protein>
    <submittedName>
        <fullName evidence="10">Cytochrome c oxidase assembly protein cox18, mitochondrial</fullName>
    </submittedName>
</protein>
<dbReference type="OrthoDB" id="2148490at2759"/>
<gene>
    <name evidence="10" type="primary">COX18</name>
    <name evidence="10" type="ORF">KQ657_004437</name>
</gene>
<evidence type="ECO:0000256" key="3">
    <source>
        <dbReference type="ARBA" id="ARBA00022692"/>
    </source>
</evidence>
<dbReference type="GO" id="GO:0032977">
    <property type="term" value="F:membrane insertase activity"/>
    <property type="evidence" value="ECO:0007669"/>
    <property type="project" value="InterPro"/>
</dbReference>
<dbReference type="Pfam" id="PF02096">
    <property type="entry name" value="60KD_IMP"/>
    <property type="match status" value="1"/>
</dbReference>
<reference evidence="10" key="1">
    <citation type="submission" date="2021-03" db="EMBL/GenBank/DDBJ databases">
        <authorList>
            <person name="Palmer J.M."/>
        </authorList>
    </citation>
    <scope>NUCLEOTIDE SEQUENCE</scope>
    <source>
        <strain evidence="10">ARV_011</strain>
    </source>
</reference>
<evidence type="ECO:0000256" key="6">
    <source>
        <dbReference type="RuleBase" id="RU003945"/>
    </source>
</evidence>
<feature type="compositionally biased region" description="Polar residues" evidence="7">
    <location>
        <begin position="82"/>
        <end position="91"/>
    </location>
</feature>
<evidence type="ECO:0000259" key="9">
    <source>
        <dbReference type="Pfam" id="PF02096"/>
    </source>
</evidence>